<reference evidence="2 3" key="1">
    <citation type="submission" date="2019-08" db="EMBL/GenBank/DDBJ databases">
        <title>Bacillus genomes from the desert of Cuatro Cienegas, Coahuila.</title>
        <authorList>
            <person name="Olmedo-Alvarez G."/>
        </authorList>
    </citation>
    <scope>NUCLEOTIDE SEQUENCE [LARGE SCALE GENOMIC DNA]</scope>
    <source>
        <strain evidence="2 3">CH446_14T</strain>
    </source>
</reference>
<dbReference type="InterPro" id="IPR029068">
    <property type="entry name" value="Glyas_Bleomycin-R_OHBP_Dase"/>
</dbReference>
<dbReference type="Proteomes" id="UP000322139">
    <property type="component" value="Unassembled WGS sequence"/>
</dbReference>
<dbReference type="Pfam" id="PF00903">
    <property type="entry name" value="Glyoxalase"/>
    <property type="match status" value="1"/>
</dbReference>
<evidence type="ECO:0000313" key="2">
    <source>
        <dbReference type="EMBL" id="TYS52201.1"/>
    </source>
</evidence>
<protein>
    <submittedName>
        <fullName evidence="2">VOC family protein</fullName>
    </submittedName>
</protein>
<evidence type="ECO:0000313" key="3">
    <source>
        <dbReference type="Proteomes" id="UP000322139"/>
    </source>
</evidence>
<sequence>MNPAREYFAVNKKGEALMAQLCAIGIYVPDLTKAVRFYTEVLDFEVNKQYGPKIVSLAHGELPIILEETEGAGYIERKEAAGPVLVLQTENLENEVVRLKSKGADFVIEEPAACPPGRYISFSDPFGNRLEYLQFD</sequence>
<dbReference type="SUPFAM" id="SSF54593">
    <property type="entry name" value="Glyoxalase/Bleomycin resistance protein/Dihydroxybiphenyl dioxygenase"/>
    <property type="match status" value="1"/>
</dbReference>
<organism evidence="2 3">
    <name type="scientific">Bacillus infantis</name>
    <dbReference type="NCBI Taxonomy" id="324767"/>
    <lineage>
        <taxon>Bacteria</taxon>
        <taxon>Bacillati</taxon>
        <taxon>Bacillota</taxon>
        <taxon>Bacilli</taxon>
        <taxon>Bacillales</taxon>
        <taxon>Bacillaceae</taxon>
        <taxon>Bacillus</taxon>
    </lineage>
</organism>
<dbReference type="InterPro" id="IPR037523">
    <property type="entry name" value="VOC_core"/>
</dbReference>
<name>A0A5D4RP85_9BACI</name>
<dbReference type="PROSITE" id="PS51819">
    <property type="entry name" value="VOC"/>
    <property type="match status" value="1"/>
</dbReference>
<dbReference type="EMBL" id="VTER01000001">
    <property type="protein sequence ID" value="TYS52201.1"/>
    <property type="molecule type" value="Genomic_DNA"/>
</dbReference>
<dbReference type="AlphaFoldDB" id="A0A5D4RP85"/>
<accession>A0A5D4RP85</accession>
<dbReference type="Gene3D" id="3.10.180.10">
    <property type="entry name" value="2,3-Dihydroxybiphenyl 1,2-Dioxygenase, domain 1"/>
    <property type="match status" value="1"/>
</dbReference>
<evidence type="ECO:0000259" key="1">
    <source>
        <dbReference type="PROSITE" id="PS51819"/>
    </source>
</evidence>
<proteinExistence type="predicted"/>
<comment type="caution">
    <text evidence="2">The sequence shown here is derived from an EMBL/GenBank/DDBJ whole genome shotgun (WGS) entry which is preliminary data.</text>
</comment>
<gene>
    <name evidence="2" type="ORF">FZD51_01825</name>
</gene>
<feature type="domain" description="VOC" evidence="1">
    <location>
        <begin position="20"/>
        <end position="135"/>
    </location>
</feature>
<dbReference type="InterPro" id="IPR004360">
    <property type="entry name" value="Glyas_Fos-R_dOase_dom"/>
</dbReference>